<accession>A0A1F5ZLG8</accession>
<evidence type="ECO:0000313" key="2">
    <source>
        <dbReference type="Proteomes" id="UP000176923"/>
    </source>
</evidence>
<proteinExistence type="predicted"/>
<evidence type="ECO:0000313" key="1">
    <source>
        <dbReference type="EMBL" id="OGG13298.1"/>
    </source>
</evidence>
<name>A0A1F5ZLG8_9BACT</name>
<protein>
    <submittedName>
        <fullName evidence="1">Uncharacterized protein</fullName>
    </submittedName>
</protein>
<organism evidence="1 2">
    <name type="scientific">Candidatus Gottesmanbacteria bacterium RIFCSPHIGHO2_02_FULL_39_11</name>
    <dbReference type="NCBI Taxonomy" id="1798382"/>
    <lineage>
        <taxon>Bacteria</taxon>
        <taxon>Candidatus Gottesmaniibacteriota</taxon>
    </lineage>
</organism>
<dbReference type="Proteomes" id="UP000176923">
    <property type="component" value="Unassembled WGS sequence"/>
</dbReference>
<comment type="caution">
    <text evidence="1">The sequence shown here is derived from an EMBL/GenBank/DDBJ whole genome shotgun (WGS) entry which is preliminary data.</text>
</comment>
<dbReference type="EMBL" id="MFJL01000038">
    <property type="protein sequence ID" value="OGG13298.1"/>
    <property type="molecule type" value="Genomic_DNA"/>
</dbReference>
<gene>
    <name evidence="1" type="ORF">A3D77_05560</name>
</gene>
<sequence length="353" mass="40822">MATPSPENPIRGLTEPIPIRALNKDLFHLLYVPTQREEQGIPHLPRYDFGIFKPSIQQMMYDTRLVYRRTAEERDKFDEAMIPFRELYTEDEIEGVFRPLFFEQLSGERGRIFYASTAEEINCTQISYGKYSEDNLPYKDVLTSGYLPLFEAHTHPDDSLFSYIDYARLVTDFSSLYTGDIKNNYIIRAKKRLASAIMVLCPSSQVLAVPTELTPLVSRQEAEDFVTATHKKIFDEKYDPYQKELISLGDNSDTSDEIFIDAIGKSPIDYLNLIRELNAQVANSIITPERRKITVEDFIANSSDDAKNAIAIERRIQAIRERTRNELAIEFARLMYVKLYMAWDFSNFSEFSA</sequence>
<dbReference type="AlphaFoldDB" id="A0A1F5ZLG8"/>
<reference evidence="1 2" key="1">
    <citation type="journal article" date="2016" name="Nat. Commun.">
        <title>Thousands of microbial genomes shed light on interconnected biogeochemical processes in an aquifer system.</title>
        <authorList>
            <person name="Anantharaman K."/>
            <person name="Brown C.T."/>
            <person name="Hug L.A."/>
            <person name="Sharon I."/>
            <person name="Castelle C.J."/>
            <person name="Probst A.J."/>
            <person name="Thomas B.C."/>
            <person name="Singh A."/>
            <person name="Wilkins M.J."/>
            <person name="Karaoz U."/>
            <person name="Brodie E.L."/>
            <person name="Williams K.H."/>
            <person name="Hubbard S.S."/>
            <person name="Banfield J.F."/>
        </authorList>
    </citation>
    <scope>NUCLEOTIDE SEQUENCE [LARGE SCALE GENOMIC DNA]</scope>
</reference>